<comment type="subcellular location">
    <subcellularLocation>
        <location evidence="2">Nucleus</location>
    </subcellularLocation>
</comment>
<comment type="function">
    <text evidence="1">May be involved in transcriptional regulation.</text>
</comment>
<dbReference type="FunFam" id="3.30.160.60:FF:000097">
    <property type="entry name" value="Zinc finger protein"/>
    <property type="match status" value="1"/>
</dbReference>
<keyword evidence="6 15" id="KW-0863">Zinc-finger</keyword>
<dbReference type="AlphaFoldDB" id="A0A6G0ZED9"/>
<dbReference type="CDD" id="cd18315">
    <property type="entry name" value="BTB_POZ_BAB-like"/>
    <property type="match status" value="1"/>
</dbReference>
<dbReference type="Gene3D" id="3.30.160.60">
    <property type="entry name" value="Classic Zinc Finger"/>
    <property type="match status" value="3"/>
</dbReference>
<dbReference type="Pfam" id="PF00651">
    <property type="entry name" value="BTB"/>
    <property type="match status" value="1"/>
</dbReference>
<gene>
    <name evidence="19" type="ORF">FWK35_00010123</name>
</gene>
<dbReference type="PROSITE" id="PS50157">
    <property type="entry name" value="ZINC_FINGER_C2H2_2"/>
    <property type="match status" value="3"/>
</dbReference>
<dbReference type="InterPro" id="IPR051095">
    <property type="entry name" value="Dros_DevTransReg"/>
</dbReference>
<evidence type="ECO:0000256" key="1">
    <source>
        <dbReference type="ARBA" id="ARBA00003767"/>
    </source>
</evidence>
<evidence type="ECO:0000256" key="7">
    <source>
        <dbReference type="ARBA" id="ARBA00022782"/>
    </source>
</evidence>
<dbReference type="GO" id="GO:0005634">
    <property type="term" value="C:nucleus"/>
    <property type="evidence" value="ECO:0007669"/>
    <property type="project" value="UniProtKB-SubCell"/>
</dbReference>
<evidence type="ECO:0000259" key="17">
    <source>
        <dbReference type="PROSITE" id="PS50097"/>
    </source>
</evidence>
<dbReference type="Proteomes" id="UP000478052">
    <property type="component" value="Unassembled WGS sequence"/>
</dbReference>
<dbReference type="InterPro" id="IPR011333">
    <property type="entry name" value="SKP1/BTB/POZ_sf"/>
</dbReference>
<reference evidence="19 20" key="1">
    <citation type="submission" date="2019-08" db="EMBL/GenBank/DDBJ databases">
        <title>Whole genome of Aphis craccivora.</title>
        <authorList>
            <person name="Voronova N.V."/>
            <person name="Shulinski R.S."/>
            <person name="Bandarenka Y.V."/>
            <person name="Zhorov D.G."/>
            <person name="Warner D."/>
        </authorList>
    </citation>
    <scope>NUCLEOTIDE SEQUENCE [LARGE SCALE GENOMIC DNA]</scope>
    <source>
        <strain evidence="19">180601</strain>
        <tissue evidence="19">Whole Body</tissue>
    </source>
</reference>
<dbReference type="GO" id="GO:0007464">
    <property type="term" value="P:R3/R4 cell fate commitment"/>
    <property type="evidence" value="ECO:0007669"/>
    <property type="project" value="UniProtKB-ARBA"/>
</dbReference>
<protein>
    <submittedName>
        <fullName evidence="19">Zinc finger protein 860-like isoform X1</fullName>
    </submittedName>
</protein>
<feature type="domain" description="C2H2-type" evidence="18">
    <location>
        <begin position="269"/>
        <end position="296"/>
    </location>
</feature>
<dbReference type="GO" id="GO:0016199">
    <property type="term" value="P:axon midline choice point recognition"/>
    <property type="evidence" value="ECO:0007669"/>
    <property type="project" value="UniProtKB-ARBA"/>
</dbReference>
<evidence type="ECO:0000256" key="11">
    <source>
        <dbReference type="ARBA" id="ARBA00023125"/>
    </source>
</evidence>
<keyword evidence="11" id="KW-0238">DNA-binding</keyword>
<feature type="region of interest" description="Disordered" evidence="16">
    <location>
        <begin position="126"/>
        <end position="172"/>
    </location>
</feature>
<evidence type="ECO:0000256" key="16">
    <source>
        <dbReference type="SAM" id="MobiDB-lite"/>
    </source>
</evidence>
<evidence type="ECO:0000256" key="14">
    <source>
        <dbReference type="ARBA" id="ARBA00037382"/>
    </source>
</evidence>
<dbReference type="SMART" id="SM00225">
    <property type="entry name" value="BTB"/>
    <property type="match status" value="1"/>
</dbReference>
<dbReference type="GO" id="GO:0007526">
    <property type="term" value="P:larval somatic muscle development"/>
    <property type="evidence" value="ECO:0007669"/>
    <property type="project" value="UniProtKB-ARBA"/>
</dbReference>
<dbReference type="GO" id="GO:0006357">
    <property type="term" value="P:regulation of transcription by RNA polymerase II"/>
    <property type="evidence" value="ECO:0007669"/>
    <property type="project" value="TreeGrafter"/>
</dbReference>
<evidence type="ECO:0000313" key="19">
    <source>
        <dbReference type="EMBL" id="KAF0769078.1"/>
    </source>
</evidence>
<feature type="compositionally biased region" description="Polar residues" evidence="16">
    <location>
        <begin position="126"/>
        <end position="143"/>
    </location>
</feature>
<feature type="domain" description="BTB" evidence="17">
    <location>
        <begin position="40"/>
        <end position="105"/>
    </location>
</feature>
<evidence type="ECO:0000256" key="15">
    <source>
        <dbReference type="PROSITE-ProRule" id="PRU00042"/>
    </source>
</evidence>
<dbReference type="SUPFAM" id="SSF54695">
    <property type="entry name" value="POZ domain"/>
    <property type="match status" value="1"/>
</dbReference>
<dbReference type="InterPro" id="IPR013087">
    <property type="entry name" value="Znf_C2H2_type"/>
</dbReference>
<dbReference type="FunFam" id="3.30.160.60:FF:000045">
    <property type="entry name" value="ZFP69 zinc finger protein B"/>
    <property type="match status" value="1"/>
</dbReference>
<evidence type="ECO:0000256" key="12">
    <source>
        <dbReference type="ARBA" id="ARBA00023163"/>
    </source>
</evidence>
<dbReference type="GO" id="GO:0008270">
    <property type="term" value="F:zinc ion binding"/>
    <property type="evidence" value="ECO:0007669"/>
    <property type="project" value="UniProtKB-KW"/>
</dbReference>
<feature type="domain" description="C2H2-type" evidence="18">
    <location>
        <begin position="241"/>
        <end position="268"/>
    </location>
</feature>
<dbReference type="InterPro" id="IPR000210">
    <property type="entry name" value="BTB/POZ_dom"/>
</dbReference>
<dbReference type="GO" id="GO:0003677">
    <property type="term" value="F:DNA binding"/>
    <property type="evidence" value="ECO:0007669"/>
    <property type="project" value="UniProtKB-KW"/>
</dbReference>
<sequence length="376" mass="42988">MQQMTNDMEVGNKSFHLRWNNHLENLRALFECLFNEQILVDVTIACQDGLLRAHKLILSACSPYFETIFQENPCKHPTVIMRGVTLNEMQSLCQYMYVGSVEVQENSLSSLLKVARELQIKGLSEKTVSNDQPKTKPTFNYTPIKSEPSDPDATNKFEMTNGSTSSIETDSRTFQVPCEDDSSDNNTSFEHSAMLSPQVMMDEHTDENKPTILSQPKYQPTHVDFQAFLEAQNKVNLTGSVECPTCQRTFLNKQNLRRHMQTHSGLKPHQCSFCNLSFLRLSHLQRHHRTHTGERPFMCTECPKSFSRSDKLRYHIMQQHSSMAHLPGPKQRGRPKKFDSPSSNVDVTMVANIQNFEEQCVPAPVQELQEPLNLAH</sequence>
<dbReference type="EMBL" id="VUJU01000654">
    <property type="protein sequence ID" value="KAF0769078.1"/>
    <property type="molecule type" value="Genomic_DNA"/>
</dbReference>
<keyword evidence="13" id="KW-0539">Nucleus</keyword>
<evidence type="ECO:0000256" key="13">
    <source>
        <dbReference type="ARBA" id="ARBA00023242"/>
    </source>
</evidence>
<dbReference type="GO" id="GO:0035167">
    <property type="term" value="P:larval lymph gland hemopoiesis"/>
    <property type="evidence" value="ECO:0007669"/>
    <property type="project" value="UniProtKB-ARBA"/>
</dbReference>
<dbReference type="Pfam" id="PF13894">
    <property type="entry name" value="zf-C2H2_4"/>
    <property type="match status" value="1"/>
</dbReference>
<dbReference type="InterPro" id="IPR036236">
    <property type="entry name" value="Znf_C2H2_sf"/>
</dbReference>
<proteinExistence type="predicted"/>
<feature type="domain" description="C2H2-type" evidence="18">
    <location>
        <begin position="297"/>
        <end position="325"/>
    </location>
</feature>
<dbReference type="Pfam" id="PF00096">
    <property type="entry name" value="zf-C2H2"/>
    <property type="match status" value="1"/>
</dbReference>
<evidence type="ECO:0000256" key="3">
    <source>
        <dbReference type="ARBA" id="ARBA00022473"/>
    </source>
</evidence>
<feature type="region of interest" description="Disordered" evidence="16">
    <location>
        <begin position="321"/>
        <end position="343"/>
    </location>
</feature>
<keyword evidence="7" id="KW-0221">Differentiation</keyword>
<evidence type="ECO:0000256" key="6">
    <source>
        <dbReference type="ARBA" id="ARBA00022771"/>
    </source>
</evidence>
<name>A0A6G0ZED9_APHCR</name>
<keyword evidence="4" id="KW-0479">Metal-binding</keyword>
<keyword evidence="10" id="KW-0805">Transcription regulation</keyword>
<keyword evidence="9" id="KW-0524">Neurogenesis</keyword>
<evidence type="ECO:0000256" key="2">
    <source>
        <dbReference type="ARBA" id="ARBA00004123"/>
    </source>
</evidence>
<dbReference type="PROSITE" id="PS00028">
    <property type="entry name" value="ZINC_FINGER_C2H2_1"/>
    <property type="match status" value="3"/>
</dbReference>
<evidence type="ECO:0000256" key="9">
    <source>
        <dbReference type="ARBA" id="ARBA00022902"/>
    </source>
</evidence>
<dbReference type="SMART" id="SM00355">
    <property type="entry name" value="ZnF_C2H2"/>
    <property type="match status" value="3"/>
</dbReference>
<organism evidence="19 20">
    <name type="scientific">Aphis craccivora</name>
    <name type="common">Cowpea aphid</name>
    <dbReference type="NCBI Taxonomy" id="307492"/>
    <lineage>
        <taxon>Eukaryota</taxon>
        <taxon>Metazoa</taxon>
        <taxon>Ecdysozoa</taxon>
        <taxon>Arthropoda</taxon>
        <taxon>Hexapoda</taxon>
        <taxon>Insecta</taxon>
        <taxon>Pterygota</taxon>
        <taxon>Neoptera</taxon>
        <taxon>Paraneoptera</taxon>
        <taxon>Hemiptera</taxon>
        <taxon>Sternorrhyncha</taxon>
        <taxon>Aphidomorpha</taxon>
        <taxon>Aphidoidea</taxon>
        <taxon>Aphididae</taxon>
        <taxon>Aphidini</taxon>
        <taxon>Aphis</taxon>
        <taxon>Aphis</taxon>
    </lineage>
</organism>
<dbReference type="PROSITE" id="PS50097">
    <property type="entry name" value="BTB"/>
    <property type="match status" value="1"/>
</dbReference>
<dbReference type="GO" id="GO:0008406">
    <property type="term" value="P:gonad development"/>
    <property type="evidence" value="ECO:0007669"/>
    <property type="project" value="UniProtKB-ARBA"/>
</dbReference>
<evidence type="ECO:0000256" key="10">
    <source>
        <dbReference type="ARBA" id="ARBA00023015"/>
    </source>
</evidence>
<keyword evidence="3" id="KW-0217">Developmental protein</keyword>
<evidence type="ECO:0000256" key="5">
    <source>
        <dbReference type="ARBA" id="ARBA00022737"/>
    </source>
</evidence>
<comment type="caution">
    <text evidence="19">The sequence shown here is derived from an EMBL/GenBank/DDBJ whole genome shotgun (WGS) entry which is preliminary data.</text>
</comment>
<dbReference type="PANTHER" id="PTHR23110:SF111">
    <property type="entry name" value="LONGITUDINALS LACKING PROTEIN, ISOFORMS F_I_K_T"/>
    <property type="match status" value="1"/>
</dbReference>
<accession>A0A6G0ZED9</accession>
<dbReference type="GO" id="GO:0045467">
    <property type="term" value="P:R7 cell development"/>
    <property type="evidence" value="ECO:0007669"/>
    <property type="project" value="UniProtKB-ARBA"/>
</dbReference>
<dbReference type="OrthoDB" id="10261408at2759"/>
<evidence type="ECO:0000256" key="8">
    <source>
        <dbReference type="ARBA" id="ARBA00022833"/>
    </source>
</evidence>
<keyword evidence="20" id="KW-1185">Reference proteome</keyword>
<evidence type="ECO:0000259" key="18">
    <source>
        <dbReference type="PROSITE" id="PS50157"/>
    </source>
</evidence>
<dbReference type="GO" id="GO:0045476">
    <property type="term" value="P:nurse cell apoptotic process"/>
    <property type="evidence" value="ECO:0007669"/>
    <property type="project" value="UniProtKB-ARBA"/>
</dbReference>
<dbReference type="PANTHER" id="PTHR23110">
    <property type="entry name" value="BTB DOMAIN TRANSCRIPTION FACTOR"/>
    <property type="match status" value="1"/>
</dbReference>
<evidence type="ECO:0000256" key="4">
    <source>
        <dbReference type="ARBA" id="ARBA00022723"/>
    </source>
</evidence>
<keyword evidence="12" id="KW-0804">Transcription</keyword>
<evidence type="ECO:0000313" key="20">
    <source>
        <dbReference type="Proteomes" id="UP000478052"/>
    </source>
</evidence>
<feature type="compositionally biased region" description="Polar residues" evidence="16">
    <location>
        <begin position="157"/>
        <end position="172"/>
    </location>
</feature>
<comment type="function">
    <text evidence="14">Putative transcription factor required for axon growth and guidance in the central and peripheral nervous systems. Repels CNS axons away from the midline by promoting the expression of the midline repellent sli and its receptor robo.</text>
</comment>
<dbReference type="GO" id="GO:0048813">
    <property type="term" value="P:dendrite morphogenesis"/>
    <property type="evidence" value="ECO:0007669"/>
    <property type="project" value="UniProtKB-ARBA"/>
</dbReference>
<keyword evidence="5" id="KW-0677">Repeat</keyword>
<dbReference type="SUPFAM" id="SSF57667">
    <property type="entry name" value="beta-beta-alpha zinc fingers"/>
    <property type="match status" value="2"/>
</dbReference>
<keyword evidence="8" id="KW-0862">Zinc</keyword>
<dbReference type="Gene3D" id="3.30.710.10">
    <property type="entry name" value="Potassium Channel Kv1.1, Chain A"/>
    <property type="match status" value="1"/>
</dbReference>